<keyword evidence="3" id="KW-1185">Reference proteome</keyword>
<evidence type="ECO:0000313" key="3">
    <source>
        <dbReference type="Proteomes" id="UP000253345"/>
    </source>
</evidence>
<reference evidence="2 3" key="1">
    <citation type="submission" date="2018-07" db="EMBL/GenBank/DDBJ databases">
        <title>Genomic Encyclopedia of Type Strains, Phase III (KMG-III): the genomes of soil and plant-associated and newly described type strains.</title>
        <authorList>
            <person name="Whitman W."/>
        </authorList>
    </citation>
    <scope>NUCLEOTIDE SEQUENCE [LARGE SCALE GENOMIC DNA]</scope>
    <source>
        <strain evidence="2 3">CECT 8525</strain>
    </source>
</reference>
<dbReference type="Proteomes" id="UP000253345">
    <property type="component" value="Unassembled WGS sequence"/>
</dbReference>
<dbReference type="AlphaFoldDB" id="A0A368YPG7"/>
<dbReference type="EMBL" id="QPJL01000013">
    <property type="protein sequence ID" value="RCW82120.1"/>
    <property type="molecule type" value="Genomic_DNA"/>
</dbReference>
<evidence type="ECO:0000313" key="2">
    <source>
        <dbReference type="EMBL" id="RCW82120.1"/>
    </source>
</evidence>
<keyword evidence="1" id="KW-0175">Coiled coil</keyword>
<comment type="caution">
    <text evidence="2">The sequence shown here is derived from an EMBL/GenBank/DDBJ whole genome shotgun (WGS) entry which is preliminary data.</text>
</comment>
<dbReference type="OrthoDB" id="7772266at2"/>
<accession>A0A368YPG7</accession>
<proteinExistence type="predicted"/>
<dbReference type="RefSeq" id="WP_114349782.1">
    <property type="nucleotide sequence ID" value="NZ_QPJL01000013.1"/>
</dbReference>
<name>A0A368YPG7_9RHOB</name>
<gene>
    <name evidence="2" type="ORF">DFP89_11380</name>
</gene>
<protein>
    <submittedName>
        <fullName evidence="2">Uncharacterized protein</fullName>
    </submittedName>
</protein>
<organism evidence="2 3">
    <name type="scientific">Paracoccus lutimaris</name>
    <dbReference type="NCBI Taxonomy" id="1490030"/>
    <lineage>
        <taxon>Bacteria</taxon>
        <taxon>Pseudomonadati</taxon>
        <taxon>Pseudomonadota</taxon>
        <taxon>Alphaproteobacteria</taxon>
        <taxon>Rhodobacterales</taxon>
        <taxon>Paracoccaceae</taxon>
        <taxon>Paracoccus</taxon>
    </lineage>
</organism>
<evidence type="ECO:0000256" key="1">
    <source>
        <dbReference type="SAM" id="Coils"/>
    </source>
</evidence>
<sequence>MTSFLQNNGWKGVPYALPRQRKSTHSIDDAMRRNRVVPPAQCRDNRAKLTNLRHLIAGAEREYRVMSAELDRLNDDGRLWLVVDIIHKTSLASLDLAAALMQSMGMKQGDLARKIADGVQTTSDIGGAAVGLANGSVSKTEFFRTAGQRLLTHTQPKGAGGAMAKGSADIALGGWSSLDNIVNAQGGPSSGARTGEAGIELAAGLIQRSADTLDAGTPGGSLDAKHISAVAQIAKAMASYNRELEGAFNRRLETSGNLMATKATMQATLQRAMARYRRDAAELEKLLEGCL</sequence>
<feature type="coiled-coil region" evidence="1">
    <location>
        <begin position="49"/>
        <end position="76"/>
    </location>
</feature>